<evidence type="ECO:0000313" key="2">
    <source>
        <dbReference type="Proteomes" id="UP000199421"/>
    </source>
</evidence>
<organism evidence="1 2">
    <name type="scientific">Olivibacter domesticus</name>
    <name type="common">Pseudosphingobacterium domesticum</name>
    <dbReference type="NCBI Taxonomy" id="407022"/>
    <lineage>
        <taxon>Bacteria</taxon>
        <taxon>Pseudomonadati</taxon>
        <taxon>Bacteroidota</taxon>
        <taxon>Sphingobacteriia</taxon>
        <taxon>Sphingobacteriales</taxon>
        <taxon>Sphingobacteriaceae</taxon>
        <taxon>Olivibacter</taxon>
    </lineage>
</organism>
<reference evidence="2" key="1">
    <citation type="submission" date="2016-10" db="EMBL/GenBank/DDBJ databases">
        <authorList>
            <person name="Varghese N."/>
            <person name="Submissions S."/>
        </authorList>
    </citation>
    <scope>NUCLEOTIDE SEQUENCE [LARGE SCALE GENOMIC DNA]</scope>
    <source>
        <strain evidence="2">DSM 18733</strain>
    </source>
</reference>
<gene>
    <name evidence="1" type="ORF">SAMN05661044_00962</name>
</gene>
<proteinExistence type="predicted"/>
<dbReference type="EMBL" id="FOAF01000001">
    <property type="protein sequence ID" value="SEK71671.1"/>
    <property type="molecule type" value="Genomic_DNA"/>
</dbReference>
<sequence>MFCQKKGNFVLRKINYHKITINKIKNGLGYNHKVWQKHNGC</sequence>
<protein>
    <submittedName>
        <fullName evidence="1">Uncharacterized protein</fullName>
    </submittedName>
</protein>
<keyword evidence="2" id="KW-1185">Reference proteome</keyword>
<name>A0A1H7JAH1_OLID1</name>
<dbReference type="Proteomes" id="UP000199421">
    <property type="component" value="Unassembled WGS sequence"/>
</dbReference>
<evidence type="ECO:0000313" key="1">
    <source>
        <dbReference type="EMBL" id="SEK71671.1"/>
    </source>
</evidence>
<dbReference type="AlphaFoldDB" id="A0A1H7JAH1"/>
<accession>A0A1H7JAH1</accession>